<dbReference type="InterPro" id="IPR001519">
    <property type="entry name" value="Ferritin"/>
</dbReference>
<feature type="domain" description="Ferritin-like diiron" evidence="8">
    <location>
        <begin position="1"/>
        <end position="145"/>
    </location>
</feature>
<dbReference type="PROSITE" id="PS50905">
    <property type="entry name" value="FERRITIN_LIKE"/>
    <property type="match status" value="1"/>
</dbReference>
<dbReference type="InterPro" id="IPR012347">
    <property type="entry name" value="Ferritin-like"/>
</dbReference>
<accession>A0A1G1KXA5</accession>
<comment type="function">
    <text evidence="7">Iron-storage protein.</text>
</comment>
<dbReference type="SUPFAM" id="SSF47240">
    <property type="entry name" value="Ferritin-like"/>
    <property type="match status" value="1"/>
</dbReference>
<feature type="binding site" evidence="6">
    <location>
        <position position="17"/>
    </location>
    <ligand>
        <name>Fe cation</name>
        <dbReference type="ChEBI" id="CHEBI:24875"/>
        <label>1</label>
    </ligand>
</feature>
<organism evidence="9 10">
    <name type="scientific">Candidatus Danuiimicrobium aquiferis</name>
    <dbReference type="NCBI Taxonomy" id="1801832"/>
    <lineage>
        <taxon>Bacteria</taxon>
        <taxon>Pseudomonadati</taxon>
        <taxon>Candidatus Omnitrophota</taxon>
        <taxon>Candidatus Danuiimicrobium</taxon>
    </lineage>
</organism>
<gene>
    <name evidence="9" type="ORF">A3G33_05065</name>
</gene>
<dbReference type="CDD" id="cd01055">
    <property type="entry name" value="Nonheme_Ferritin"/>
    <property type="match status" value="1"/>
</dbReference>
<dbReference type="PANTHER" id="PTHR11431">
    <property type="entry name" value="FERRITIN"/>
    <property type="match status" value="1"/>
</dbReference>
<evidence type="ECO:0000313" key="9">
    <source>
        <dbReference type="EMBL" id="OGW97527.1"/>
    </source>
</evidence>
<evidence type="ECO:0000256" key="7">
    <source>
        <dbReference type="RuleBase" id="RU361145"/>
    </source>
</evidence>
<sequence>MISDKMNKAINDQINRELYSAYLYLSMAAHAANINLKGFENWLKVQAMEEMTHANRFYEYVNDQNGKVTLAAIDAPPANFSSPADIMKKTLDHEKFVTKNIHNLVTLAKKENDYATDTHLQWFVTEQIEEEKTASEILQMVEMAGKSGGALLMLDHQLAKRKFGGEAKN</sequence>
<evidence type="ECO:0000256" key="1">
    <source>
        <dbReference type="ARBA" id="ARBA00006950"/>
    </source>
</evidence>
<comment type="subcellular location">
    <subcellularLocation>
        <location evidence="7">Cytoplasm</location>
    </subcellularLocation>
</comment>
<dbReference type="EMBL" id="MHFR01000041">
    <property type="protein sequence ID" value="OGW97527.1"/>
    <property type="molecule type" value="Genomic_DNA"/>
</dbReference>
<dbReference type="InterPro" id="IPR009040">
    <property type="entry name" value="Ferritin-like_diiron"/>
</dbReference>
<dbReference type="InterPro" id="IPR009078">
    <property type="entry name" value="Ferritin-like_SF"/>
</dbReference>
<evidence type="ECO:0000313" key="10">
    <source>
        <dbReference type="Proteomes" id="UP000178187"/>
    </source>
</evidence>
<feature type="binding site" evidence="6">
    <location>
        <position position="50"/>
    </location>
    <ligand>
        <name>Fe cation</name>
        <dbReference type="ChEBI" id="CHEBI:24875"/>
        <label>1</label>
    </ligand>
</feature>
<comment type="similarity">
    <text evidence="1 7">Belongs to the ferritin family. Prokaryotic subfamily.</text>
</comment>
<protein>
    <recommendedName>
        <fullName evidence="7">Ferritin</fullName>
        <ecNumber evidence="7">1.16.3.2</ecNumber>
    </recommendedName>
</protein>
<dbReference type="Gene3D" id="1.20.1260.10">
    <property type="match status" value="1"/>
</dbReference>
<dbReference type="GO" id="GO:0008199">
    <property type="term" value="F:ferric iron binding"/>
    <property type="evidence" value="ECO:0007669"/>
    <property type="project" value="InterPro"/>
</dbReference>
<dbReference type="GO" id="GO:0006879">
    <property type="term" value="P:intracellular iron ion homeostasis"/>
    <property type="evidence" value="ECO:0007669"/>
    <property type="project" value="UniProtKB-KW"/>
</dbReference>
<dbReference type="PANTHER" id="PTHR11431:SF127">
    <property type="entry name" value="BACTERIAL NON-HEME FERRITIN"/>
    <property type="match status" value="1"/>
</dbReference>
<proteinExistence type="inferred from homology"/>
<comment type="caution">
    <text evidence="9">The sequence shown here is derived from an EMBL/GenBank/DDBJ whole genome shotgun (WGS) entry which is preliminary data.</text>
</comment>
<evidence type="ECO:0000259" key="8">
    <source>
        <dbReference type="PROSITE" id="PS50905"/>
    </source>
</evidence>
<evidence type="ECO:0000256" key="4">
    <source>
        <dbReference type="ARBA" id="ARBA00023002"/>
    </source>
</evidence>
<feature type="binding site" evidence="6">
    <location>
        <position position="127"/>
    </location>
    <ligand>
        <name>Fe cation</name>
        <dbReference type="ChEBI" id="CHEBI:24875"/>
        <label>1</label>
    </ligand>
</feature>
<dbReference type="InterPro" id="IPR008331">
    <property type="entry name" value="Ferritin_DPS_dom"/>
</dbReference>
<feature type="binding site" evidence="6">
    <location>
        <position position="94"/>
    </location>
    <ligand>
        <name>Fe cation</name>
        <dbReference type="ChEBI" id="CHEBI:24875"/>
        <label>1</label>
    </ligand>
</feature>
<keyword evidence="7" id="KW-0963">Cytoplasm</keyword>
<keyword evidence="2 7" id="KW-0409">Iron storage</keyword>
<dbReference type="GO" id="GO:0008198">
    <property type="term" value="F:ferrous iron binding"/>
    <property type="evidence" value="ECO:0007669"/>
    <property type="project" value="TreeGrafter"/>
</dbReference>
<dbReference type="AlphaFoldDB" id="A0A1G1KXA5"/>
<name>A0A1G1KXA5_9BACT</name>
<dbReference type="Pfam" id="PF00210">
    <property type="entry name" value="Ferritin"/>
    <property type="match status" value="1"/>
</dbReference>
<feature type="binding site" evidence="6">
    <location>
        <position position="53"/>
    </location>
    <ligand>
        <name>Fe cation</name>
        <dbReference type="ChEBI" id="CHEBI:24875"/>
        <label>1</label>
    </ligand>
</feature>
<evidence type="ECO:0000256" key="5">
    <source>
        <dbReference type="ARBA" id="ARBA00023004"/>
    </source>
</evidence>
<dbReference type="EC" id="1.16.3.2" evidence="7"/>
<dbReference type="FunFam" id="1.20.1260.10:FF:000001">
    <property type="entry name" value="Non-heme ferritin"/>
    <property type="match status" value="1"/>
</dbReference>
<comment type="catalytic activity">
    <reaction evidence="7">
        <text>4 Fe(2+) + O2 + 6 H2O = 4 iron(III) oxide-hydroxide + 12 H(+)</text>
        <dbReference type="Rhea" id="RHEA:11972"/>
        <dbReference type="ChEBI" id="CHEBI:15377"/>
        <dbReference type="ChEBI" id="CHEBI:15378"/>
        <dbReference type="ChEBI" id="CHEBI:15379"/>
        <dbReference type="ChEBI" id="CHEBI:29033"/>
        <dbReference type="ChEBI" id="CHEBI:78619"/>
        <dbReference type="EC" id="1.16.3.2"/>
    </reaction>
</comment>
<evidence type="ECO:0000256" key="3">
    <source>
        <dbReference type="ARBA" id="ARBA00022723"/>
    </source>
</evidence>
<dbReference type="GO" id="GO:0006826">
    <property type="term" value="P:iron ion transport"/>
    <property type="evidence" value="ECO:0007669"/>
    <property type="project" value="InterPro"/>
</dbReference>
<keyword evidence="3 6" id="KW-0479">Metal-binding</keyword>
<dbReference type="Proteomes" id="UP000178187">
    <property type="component" value="Unassembled WGS sequence"/>
</dbReference>
<dbReference type="GO" id="GO:0005829">
    <property type="term" value="C:cytosol"/>
    <property type="evidence" value="ECO:0007669"/>
    <property type="project" value="TreeGrafter"/>
</dbReference>
<evidence type="ECO:0000256" key="2">
    <source>
        <dbReference type="ARBA" id="ARBA00022434"/>
    </source>
</evidence>
<dbReference type="GO" id="GO:0042802">
    <property type="term" value="F:identical protein binding"/>
    <property type="evidence" value="ECO:0007669"/>
    <property type="project" value="UniProtKB-ARBA"/>
</dbReference>
<dbReference type="InterPro" id="IPR041719">
    <property type="entry name" value="Ferritin_prok"/>
</dbReference>
<reference evidence="9 10" key="1">
    <citation type="journal article" date="2016" name="Nat. Commun.">
        <title>Thousands of microbial genomes shed light on interconnected biogeochemical processes in an aquifer system.</title>
        <authorList>
            <person name="Anantharaman K."/>
            <person name="Brown C.T."/>
            <person name="Hug L.A."/>
            <person name="Sharon I."/>
            <person name="Castelle C.J."/>
            <person name="Probst A.J."/>
            <person name="Thomas B.C."/>
            <person name="Singh A."/>
            <person name="Wilkins M.J."/>
            <person name="Karaoz U."/>
            <person name="Brodie E.L."/>
            <person name="Williams K.H."/>
            <person name="Hubbard S.S."/>
            <person name="Banfield J.F."/>
        </authorList>
    </citation>
    <scope>NUCLEOTIDE SEQUENCE [LARGE SCALE GENOMIC DNA]</scope>
</reference>
<evidence type="ECO:0000256" key="6">
    <source>
        <dbReference type="PIRSR" id="PIRSR601519-1"/>
    </source>
</evidence>
<dbReference type="GO" id="GO:0004322">
    <property type="term" value="F:ferroxidase activity"/>
    <property type="evidence" value="ECO:0007669"/>
    <property type="project" value="TreeGrafter"/>
</dbReference>
<keyword evidence="4" id="KW-0560">Oxidoreductase</keyword>
<keyword evidence="5 6" id="KW-0408">Iron</keyword>